<evidence type="ECO:0000313" key="1">
    <source>
        <dbReference type="EMBL" id="KDP25540.1"/>
    </source>
</evidence>
<dbReference type="EMBL" id="KK914993">
    <property type="protein sequence ID" value="KDP25540.1"/>
    <property type="molecule type" value="Genomic_DNA"/>
</dbReference>
<dbReference type="Proteomes" id="UP000027138">
    <property type="component" value="Unassembled WGS sequence"/>
</dbReference>
<name>A0A067JZV9_JATCU</name>
<gene>
    <name evidence="1" type="ORF">JCGZ_20696</name>
</gene>
<reference evidence="1 2" key="1">
    <citation type="journal article" date="2014" name="PLoS ONE">
        <title>Global Analysis of Gene Expression Profiles in Physic Nut (Jatropha curcas L.) Seedlings Exposed to Salt Stress.</title>
        <authorList>
            <person name="Zhang L."/>
            <person name="Zhang C."/>
            <person name="Wu P."/>
            <person name="Chen Y."/>
            <person name="Li M."/>
            <person name="Jiang H."/>
            <person name="Wu G."/>
        </authorList>
    </citation>
    <scope>NUCLEOTIDE SEQUENCE [LARGE SCALE GENOMIC DNA]</scope>
    <source>
        <strain evidence="2">cv. GZQX0401</strain>
        <tissue evidence="1">Young leaves</tissue>
    </source>
</reference>
<dbReference type="AlphaFoldDB" id="A0A067JZV9"/>
<keyword evidence="2" id="KW-1185">Reference proteome</keyword>
<proteinExistence type="predicted"/>
<organism evidence="1 2">
    <name type="scientific">Jatropha curcas</name>
    <name type="common">Barbados nut</name>
    <dbReference type="NCBI Taxonomy" id="180498"/>
    <lineage>
        <taxon>Eukaryota</taxon>
        <taxon>Viridiplantae</taxon>
        <taxon>Streptophyta</taxon>
        <taxon>Embryophyta</taxon>
        <taxon>Tracheophyta</taxon>
        <taxon>Spermatophyta</taxon>
        <taxon>Magnoliopsida</taxon>
        <taxon>eudicotyledons</taxon>
        <taxon>Gunneridae</taxon>
        <taxon>Pentapetalae</taxon>
        <taxon>rosids</taxon>
        <taxon>fabids</taxon>
        <taxon>Malpighiales</taxon>
        <taxon>Euphorbiaceae</taxon>
        <taxon>Crotonoideae</taxon>
        <taxon>Jatropheae</taxon>
        <taxon>Jatropha</taxon>
    </lineage>
</organism>
<accession>A0A067JZV9</accession>
<sequence>MSLYGTILTWLQTLYGYRVYLLMFHHLPELCAKVSIECADFSCNPLERLKDGKLSERNWQPTRMFVVLAFTWAFAAVLDTGKGSCQFSKARCHGIRE</sequence>
<evidence type="ECO:0000313" key="2">
    <source>
        <dbReference type="Proteomes" id="UP000027138"/>
    </source>
</evidence>
<protein>
    <submittedName>
        <fullName evidence="1">Uncharacterized protein</fullName>
    </submittedName>
</protein>